<dbReference type="EMBL" id="AFHG01000044">
    <property type="protein sequence ID" value="EGK72004.1"/>
    <property type="molecule type" value="Genomic_DNA"/>
</dbReference>
<name>F5RBY7_METUF</name>
<keyword evidence="1" id="KW-0812">Transmembrane</keyword>
<dbReference type="AlphaFoldDB" id="F5RBY7"/>
<dbReference type="RefSeq" id="WP_008060870.1">
    <property type="nucleotide sequence ID" value="NZ_AFHG01000044.1"/>
</dbReference>
<evidence type="ECO:0000256" key="1">
    <source>
        <dbReference type="SAM" id="Phobius"/>
    </source>
</evidence>
<protein>
    <submittedName>
        <fullName evidence="2">Uncharacterized protein</fullName>
    </submittedName>
</protein>
<proteinExistence type="predicted"/>
<keyword evidence="3" id="KW-1185">Reference proteome</keyword>
<sequence>MKHERITATTAADQLMIDALAPPPRLIATLADLCMVAVLAFGTGILVMDMATARQIERWVERGGDLSIAGYTLVCELPLTNGCHARPVGPNEVRP</sequence>
<dbReference type="Proteomes" id="UP000005019">
    <property type="component" value="Unassembled WGS sequence"/>
</dbReference>
<evidence type="ECO:0000313" key="2">
    <source>
        <dbReference type="EMBL" id="EGK72004.1"/>
    </source>
</evidence>
<keyword evidence="1" id="KW-0472">Membrane</keyword>
<gene>
    <name evidence="2" type="ORF">METUNv1_01782</name>
</gene>
<feature type="transmembrane region" description="Helical" evidence="1">
    <location>
        <begin position="26"/>
        <end position="48"/>
    </location>
</feature>
<keyword evidence="1" id="KW-1133">Transmembrane helix</keyword>
<comment type="caution">
    <text evidence="2">The sequence shown here is derived from an EMBL/GenBank/DDBJ whole genome shotgun (WGS) entry which is preliminary data.</text>
</comment>
<accession>F5RBY7</accession>
<evidence type="ECO:0000313" key="3">
    <source>
        <dbReference type="Proteomes" id="UP000005019"/>
    </source>
</evidence>
<reference evidence="2 3" key="1">
    <citation type="journal article" date="2011" name="J. Bacteriol.">
        <title>Genome sequence of Methyloversatilis universalis FAM5T, a methylotrophic representative of the order Rhodocyclales.</title>
        <authorList>
            <person name="Kittichotirat W."/>
            <person name="Good N.M."/>
            <person name="Hall R."/>
            <person name="Bringel F."/>
            <person name="Lajus A."/>
            <person name="Medigue C."/>
            <person name="Smalley N.E."/>
            <person name="Beck D."/>
            <person name="Bumgarner R."/>
            <person name="Vuilleumier S."/>
            <person name="Kalyuzhnaya M.G."/>
        </authorList>
    </citation>
    <scope>NUCLEOTIDE SEQUENCE [LARGE SCALE GENOMIC DNA]</scope>
    <source>
        <strain evidence="3">ATCC BAA-1314 / JCM 13912 / FAM5</strain>
    </source>
</reference>
<dbReference type="STRING" id="1000565.METUNv1_01782"/>
<organism evidence="2 3">
    <name type="scientific">Methyloversatilis universalis (strain ATCC BAA-1314 / DSM 25237 / JCM 13912 / CCUG 52030 / FAM5)</name>
    <dbReference type="NCBI Taxonomy" id="1000565"/>
    <lineage>
        <taxon>Bacteria</taxon>
        <taxon>Pseudomonadati</taxon>
        <taxon>Pseudomonadota</taxon>
        <taxon>Betaproteobacteria</taxon>
        <taxon>Nitrosomonadales</taxon>
        <taxon>Sterolibacteriaceae</taxon>
        <taxon>Methyloversatilis</taxon>
    </lineage>
</organism>